<evidence type="ECO:0000313" key="3">
    <source>
        <dbReference type="Proteomes" id="UP000002425"/>
    </source>
</evidence>
<reference evidence="2" key="1">
    <citation type="submission" date="2006-03" db="EMBL/GenBank/DDBJ databases">
        <title>Complete sequence of Plasmid1 of Psychrobacter cryohalolentis K5.</title>
        <authorList>
            <consortium name="US DOE Joint Genome Institute"/>
            <person name="Copeland A."/>
            <person name="Lucas S."/>
            <person name="Lapidus A."/>
            <person name="Barry K."/>
            <person name="Detter J.C."/>
            <person name="Glavina del Rio T."/>
            <person name="Hammon N."/>
            <person name="Israni S."/>
            <person name="Dalin E."/>
            <person name="Tice H."/>
            <person name="Pitluck S."/>
            <person name="Brettin T."/>
            <person name="Bruce D."/>
            <person name="Han C."/>
            <person name="Tapia R."/>
            <person name="Sims D.R."/>
            <person name="Gilna P."/>
            <person name="Schmutz J."/>
            <person name="Larimer F."/>
            <person name="Land M."/>
            <person name="Hauser L."/>
            <person name="Kyrpides N."/>
            <person name="Kim E."/>
            <person name="Richardson P."/>
        </authorList>
    </citation>
    <scope>NUCLEOTIDE SEQUENCE [LARGE SCALE GENOMIC DNA]</scope>
    <source>
        <strain evidence="2">K5</strain>
        <plasmid evidence="2">1</plasmid>
    </source>
</reference>
<dbReference type="GO" id="GO:0006355">
    <property type="term" value="P:regulation of DNA-templated transcription"/>
    <property type="evidence" value="ECO:0007669"/>
    <property type="project" value="InterPro"/>
</dbReference>
<sequence length="293" mass="34245">MLLLPEIYETLPYKPYCTDGLGNLVIRPRQTAVKMRYIQHNPPCMTHFICLDIDHEHGAMRWAEEYLPPPRWTSQNPSNGHAHIVYELKTPVCTSEHGSRKALDYLAKIQAGLVRASRADVGYTNFITKNPLHEHWRTEVWTKEAYELNYLAEFVDLRPLTSNEKEYGLGRNCSLFDTVRHWAYSAIREHRGKTWDQWYSSVLKHAQSVNMMFSEPLPYSEIKATAKSIAKYCWKRDAYHYNEFIYRQALKGSKGGKVSKRKPIATSEQSMKPWEDLGISRRTYYNHKKLGKL</sequence>
<dbReference type="Gene3D" id="1.10.340.50">
    <property type="match status" value="1"/>
</dbReference>
<dbReference type="EMBL" id="CP000324">
    <property type="protein sequence ID" value="ABE76259.1"/>
    <property type="molecule type" value="Genomic_DNA"/>
</dbReference>
<evidence type="ECO:0000259" key="1">
    <source>
        <dbReference type="Pfam" id="PF08708"/>
    </source>
</evidence>
<keyword evidence="2" id="KW-0614">Plasmid</keyword>
<keyword evidence="3" id="KW-1185">Reference proteome</keyword>
<name>Q1Q7T3_PSYCK</name>
<dbReference type="KEGG" id="pcr:Pcryo_2482"/>
<evidence type="ECO:0000313" key="2">
    <source>
        <dbReference type="EMBL" id="ABE76259.1"/>
    </source>
</evidence>
<dbReference type="Pfam" id="PF03090">
    <property type="entry name" value="Replicase"/>
    <property type="match status" value="1"/>
</dbReference>
<organism evidence="2 3">
    <name type="scientific">Psychrobacter cryohalolentis (strain ATCC BAA-1226 / DSM 17306 / VKM B-2378 / K5)</name>
    <dbReference type="NCBI Taxonomy" id="335284"/>
    <lineage>
        <taxon>Bacteria</taxon>
        <taxon>Pseudomonadati</taxon>
        <taxon>Pseudomonadota</taxon>
        <taxon>Gammaproteobacteria</taxon>
        <taxon>Moraxellales</taxon>
        <taxon>Moraxellaceae</taxon>
        <taxon>Psychrobacter</taxon>
    </lineage>
</organism>
<gene>
    <name evidence="2" type="ORF">Pcryo_2482</name>
</gene>
<dbReference type="Pfam" id="PF08708">
    <property type="entry name" value="PriCT_1"/>
    <property type="match status" value="1"/>
</dbReference>
<dbReference type="Proteomes" id="UP000002425">
    <property type="component" value="Plasmid 1"/>
</dbReference>
<feature type="domain" description="Primase C-terminal 1" evidence="1">
    <location>
        <begin position="169"/>
        <end position="234"/>
    </location>
</feature>
<accession>Q1Q7T3</accession>
<dbReference type="InterPro" id="IPR014820">
    <property type="entry name" value="PriCT_1"/>
</dbReference>
<dbReference type="InterPro" id="IPR004322">
    <property type="entry name" value="Plasmid_replicase_bac"/>
</dbReference>
<geneLocation type="plasmid" evidence="2 3">
    <name>1</name>
</geneLocation>
<protein>
    <submittedName>
        <fullName evidence="2">Plasmid replicase</fullName>
    </submittedName>
</protein>
<dbReference type="InterPro" id="IPR013321">
    <property type="entry name" value="Arc_rbn_hlx_hlx"/>
</dbReference>
<dbReference type="AlphaFoldDB" id="Q1Q7T3"/>
<dbReference type="Gene3D" id="1.10.1220.10">
    <property type="entry name" value="Met repressor-like"/>
    <property type="match status" value="1"/>
</dbReference>
<proteinExistence type="predicted"/>
<dbReference type="RefSeq" id="WP_011512341.1">
    <property type="nucleotide sequence ID" value="NC_007968.1"/>
</dbReference>
<dbReference type="HOGENOM" id="CLU_045112_0_0_6"/>
<dbReference type="eggNOG" id="COG2197">
    <property type="taxonomic scope" value="Bacteria"/>
</dbReference>